<comment type="catalytic activity">
    <reaction evidence="8 9">
        <text>D-gluconate + ATP = 6-phospho-D-gluconate + ADP + H(+)</text>
        <dbReference type="Rhea" id="RHEA:19433"/>
        <dbReference type="ChEBI" id="CHEBI:15378"/>
        <dbReference type="ChEBI" id="CHEBI:18391"/>
        <dbReference type="ChEBI" id="CHEBI:30616"/>
        <dbReference type="ChEBI" id="CHEBI:58759"/>
        <dbReference type="ChEBI" id="CHEBI:456216"/>
        <dbReference type="EC" id="2.7.1.12"/>
    </reaction>
</comment>
<protein>
    <recommendedName>
        <fullName evidence="3 9">Gluconokinase</fullName>
        <ecNumber evidence="3 9">2.7.1.12</ecNumber>
    </recommendedName>
</protein>
<dbReference type="PANTHER" id="PTHR43442:SF3">
    <property type="entry name" value="GLUCONOKINASE-RELATED"/>
    <property type="match status" value="1"/>
</dbReference>
<keyword evidence="7 9" id="KW-0067">ATP-binding</keyword>
<dbReference type="Proteomes" id="UP001575105">
    <property type="component" value="Unassembled WGS sequence"/>
</dbReference>
<evidence type="ECO:0000313" key="10">
    <source>
        <dbReference type="EMBL" id="MFA9479802.1"/>
    </source>
</evidence>
<evidence type="ECO:0000256" key="4">
    <source>
        <dbReference type="ARBA" id="ARBA00022679"/>
    </source>
</evidence>
<dbReference type="CDD" id="cd02021">
    <property type="entry name" value="GntK"/>
    <property type="match status" value="1"/>
</dbReference>
<proteinExistence type="inferred from homology"/>
<keyword evidence="5 9" id="KW-0547">Nucleotide-binding</keyword>
<sequence>MIIILMGVSGSGKTTVGQALASRHNCTFIDADDHHPPANIARMRRGEPLTDADRYPWLDNLNAQLRQAHAVSQPTVLACSALRQAYRDRLARELPPAALRWVFLQVSPQRIQQRMSQRADHFMPPSLMQSQFDALESPQASDDTIVIDADQPVADVLAAVESSLGLL</sequence>
<evidence type="ECO:0000256" key="3">
    <source>
        <dbReference type="ARBA" id="ARBA00012054"/>
    </source>
</evidence>
<dbReference type="SUPFAM" id="SSF52540">
    <property type="entry name" value="P-loop containing nucleoside triphosphate hydrolases"/>
    <property type="match status" value="1"/>
</dbReference>
<evidence type="ECO:0000313" key="11">
    <source>
        <dbReference type="Proteomes" id="UP001575105"/>
    </source>
</evidence>
<keyword evidence="4 9" id="KW-0808">Transferase</keyword>
<dbReference type="NCBIfam" id="TIGR01313">
    <property type="entry name" value="therm_gnt_kin"/>
    <property type="match status" value="1"/>
</dbReference>
<dbReference type="EMBL" id="JBGUBD010000012">
    <property type="protein sequence ID" value="MFA9479802.1"/>
    <property type="molecule type" value="Genomic_DNA"/>
</dbReference>
<keyword evidence="6 9" id="KW-0418">Kinase</keyword>
<dbReference type="Gene3D" id="3.40.50.300">
    <property type="entry name" value="P-loop containing nucleotide triphosphate hydrolases"/>
    <property type="match status" value="1"/>
</dbReference>
<evidence type="ECO:0000256" key="9">
    <source>
        <dbReference type="RuleBase" id="RU363066"/>
    </source>
</evidence>
<accession>A0ABV4UAD4</accession>
<gene>
    <name evidence="10" type="ORF">ACERK3_16060</name>
</gene>
<dbReference type="InterPro" id="IPR027417">
    <property type="entry name" value="P-loop_NTPase"/>
</dbReference>
<organism evidence="10 11">
    <name type="scientific">Natronomicrosphaera hydrolytica</name>
    <dbReference type="NCBI Taxonomy" id="3242702"/>
    <lineage>
        <taxon>Bacteria</taxon>
        <taxon>Pseudomonadati</taxon>
        <taxon>Planctomycetota</taxon>
        <taxon>Phycisphaerae</taxon>
        <taxon>Phycisphaerales</taxon>
        <taxon>Phycisphaeraceae</taxon>
        <taxon>Natronomicrosphaera</taxon>
    </lineage>
</organism>
<evidence type="ECO:0000256" key="7">
    <source>
        <dbReference type="ARBA" id="ARBA00022840"/>
    </source>
</evidence>
<evidence type="ECO:0000256" key="1">
    <source>
        <dbReference type="ARBA" id="ARBA00004761"/>
    </source>
</evidence>
<comment type="caution">
    <text evidence="10">The sequence shown here is derived from an EMBL/GenBank/DDBJ whole genome shotgun (WGS) entry which is preliminary data.</text>
</comment>
<evidence type="ECO:0000256" key="6">
    <source>
        <dbReference type="ARBA" id="ARBA00022777"/>
    </source>
</evidence>
<dbReference type="InterPro" id="IPR006001">
    <property type="entry name" value="Therm_gnt_kin"/>
</dbReference>
<dbReference type="RefSeq" id="WP_425346727.1">
    <property type="nucleotide sequence ID" value="NZ_JBGUBD010000012.1"/>
</dbReference>
<evidence type="ECO:0000256" key="5">
    <source>
        <dbReference type="ARBA" id="ARBA00022741"/>
    </source>
</evidence>
<keyword evidence="11" id="KW-1185">Reference proteome</keyword>
<comment type="similarity">
    <text evidence="2 9">Belongs to the gluconokinase GntK/GntV family.</text>
</comment>
<comment type="pathway">
    <text evidence="1">Carbohydrate acid metabolism.</text>
</comment>
<evidence type="ECO:0000256" key="2">
    <source>
        <dbReference type="ARBA" id="ARBA00008420"/>
    </source>
</evidence>
<evidence type="ECO:0000256" key="8">
    <source>
        <dbReference type="ARBA" id="ARBA00048090"/>
    </source>
</evidence>
<dbReference type="EC" id="2.7.1.12" evidence="3 9"/>
<dbReference type="PANTHER" id="PTHR43442">
    <property type="entry name" value="GLUCONOKINASE-RELATED"/>
    <property type="match status" value="1"/>
</dbReference>
<name>A0ABV4UAD4_9BACT</name>
<dbReference type="Pfam" id="PF13671">
    <property type="entry name" value="AAA_33"/>
    <property type="match status" value="1"/>
</dbReference>
<reference evidence="10 11" key="1">
    <citation type="submission" date="2024-08" db="EMBL/GenBank/DDBJ databases">
        <title>Whole-genome sequencing of halo(alkali)philic microorganisms from hypersaline lakes.</title>
        <authorList>
            <person name="Sorokin D.Y."/>
            <person name="Merkel A.Y."/>
            <person name="Messina E."/>
            <person name="Yakimov M."/>
        </authorList>
    </citation>
    <scope>NUCLEOTIDE SEQUENCE [LARGE SCALE GENOMIC DNA]</scope>
    <source>
        <strain evidence="10 11">AB-hyl4</strain>
    </source>
</reference>